<keyword evidence="2" id="KW-1003">Cell membrane</keyword>
<dbReference type="GO" id="GO:0005886">
    <property type="term" value="C:plasma membrane"/>
    <property type="evidence" value="ECO:0007669"/>
    <property type="project" value="UniProtKB-SubCell"/>
</dbReference>
<dbReference type="EMBL" id="ATJO01000011">
    <property type="protein sequence ID" value="EPI51860.1"/>
    <property type="molecule type" value="Genomic_DNA"/>
</dbReference>
<evidence type="ECO:0000256" key="7">
    <source>
        <dbReference type="ARBA" id="ARBA00023136"/>
    </source>
</evidence>
<feature type="compositionally biased region" description="Low complexity" evidence="8">
    <location>
        <begin position="569"/>
        <end position="589"/>
    </location>
</feature>
<feature type="transmembrane region" description="Helical" evidence="9">
    <location>
        <begin position="507"/>
        <end position="532"/>
    </location>
</feature>
<feature type="transmembrane region" description="Helical" evidence="9">
    <location>
        <begin position="119"/>
        <end position="143"/>
    </location>
</feature>
<feature type="transmembrane region" description="Helical" evidence="9">
    <location>
        <begin position="86"/>
        <end position="113"/>
    </location>
</feature>
<evidence type="ECO:0000256" key="1">
    <source>
        <dbReference type="ARBA" id="ARBA00004651"/>
    </source>
</evidence>
<evidence type="ECO:0000256" key="3">
    <source>
        <dbReference type="ARBA" id="ARBA00022692"/>
    </source>
</evidence>
<dbReference type="InterPro" id="IPR004268">
    <property type="entry name" value="MurJ"/>
</dbReference>
<feature type="transmembrane region" description="Helical" evidence="9">
    <location>
        <begin position="470"/>
        <end position="487"/>
    </location>
</feature>
<feature type="transmembrane region" description="Helical" evidence="9">
    <location>
        <begin position="155"/>
        <end position="178"/>
    </location>
</feature>
<name>S4H6R1_9BIFI</name>
<feature type="transmembrane region" description="Helical" evidence="9">
    <location>
        <begin position="289"/>
        <end position="310"/>
    </location>
</feature>
<feature type="transmembrane region" description="Helical" evidence="9">
    <location>
        <begin position="331"/>
        <end position="353"/>
    </location>
</feature>
<dbReference type="GO" id="GO:0009252">
    <property type="term" value="P:peptidoglycan biosynthetic process"/>
    <property type="evidence" value="ECO:0007669"/>
    <property type="project" value="UniProtKB-KW"/>
</dbReference>
<dbReference type="PATRIC" id="fig|1261061.4.peg.148"/>
<feature type="transmembrane region" description="Helical" evidence="9">
    <location>
        <begin position="198"/>
        <end position="216"/>
    </location>
</feature>
<comment type="subcellular location">
    <subcellularLocation>
        <location evidence="1">Cell membrane</location>
        <topology evidence="1">Multi-pass membrane protein</topology>
    </subcellularLocation>
</comment>
<dbReference type="GO" id="GO:0034204">
    <property type="term" value="P:lipid translocation"/>
    <property type="evidence" value="ECO:0007669"/>
    <property type="project" value="TreeGrafter"/>
</dbReference>
<keyword evidence="3 9" id="KW-0812">Transmembrane</keyword>
<dbReference type="GO" id="GO:0015648">
    <property type="term" value="F:lipid-linked peptidoglycan transporter activity"/>
    <property type="evidence" value="ECO:0007669"/>
    <property type="project" value="TreeGrafter"/>
</dbReference>
<evidence type="ECO:0000256" key="9">
    <source>
        <dbReference type="SAM" id="Phobius"/>
    </source>
</evidence>
<sequence length="601" mass="65000">MNSVGRNSIIMASGTAASRITGQIRTILLAAALGTTGLAANAYQAGSMIPQLIYTLVSGGIFNAVLVPQIVKTLEKQDAKNRLNKLITFAIILLLGVTALMAIATPVLTWLYVGSNPAMIALTNAFTLWCMPQIFFYGLYTVLGQVLAAKGKFAMYAWSSVAANIVSCTGFGVFIAIFGKASRQPAHFWNNTTMLLTAGFWTLGVAAQALVLFIPLKKIGLKYKPSFGISGIGLRSMGPVAAWSFAIVAVSQLSTMATTHITTSAPSIAEETLGLSQFDVAGNATFQNAYTMFILPYSLIAVSVATAVFPKISKSIAQHDLSTVRADLSSCIRSVSILMCFFSVAFIVIPMPISLALLPSISIKESYLMADPLMMLSIGLPLSSAYLIIQRTFYAFEDGKHPFMFCAAQLCVELVIVFSCIKFLPPNYWVSALAAAASFSYILTFPALVKMIRSRFNNNLDDKQLIVTHIKVIAASIVSIVVGILTREFIYKWISLDSPKLRGVNRWLLAIFVCAIITIILVIVYVSTLLLLRTSELAIIINPILKKIGVKWSFLLNLERANAVKSNVKSNAKNSSESSGKNGNKNNSSRIVRSKIGKNSA</sequence>
<dbReference type="InterPro" id="IPR051050">
    <property type="entry name" value="Lipid_II_flippase_MurJ/MviN"/>
</dbReference>
<feature type="compositionally biased region" description="Basic residues" evidence="8">
    <location>
        <begin position="592"/>
        <end position="601"/>
    </location>
</feature>
<keyword evidence="7 9" id="KW-0472">Membrane</keyword>
<evidence type="ECO:0000256" key="5">
    <source>
        <dbReference type="ARBA" id="ARBA00022984"/>
    </source>
</evidence>
<dbReference type="AlphaFoldDB" id="S4H6R1"/>
<organism evidence="10 11">
    <name type="scientific">Gardnerella pickettii JCP7719</name>
    <dbReference type="NCBI Taxonomy" id="1261061"/>
    <lineage>
        <taxon>Bacteria</taxon>
        <taxon>Bacillati</taxon>
        <taxon>Actinomycetota</taxon>
        <taxon>Actinomycetes</taxon>
        <taxon>Bifidobacteriales</taxon>
        <taxon>Bifidobacteriaceae</taxon>
        <taxon>Gardnerella</taxon>
        <taxon>Gardnerella pickettii</taxon>
    </lineage>
</organism>
<feature type="transmembrane region" description="Helical" evidence="9">
    <location>
        <begin position="373"/>
        <end position="389"/>
    </location>
</feature>
<dbReference type="Pfam" id="PF03023">
    <property type="entry name" value="MurJ"/>
    <property type="match status" value="1"/>
</dbReference>
<feature type="transmembrane region" description="Helical" evidence="9">
    <location>
        <begin position="430"/>
        <end position="449"/>
    </location>
</feature>
<dbReference type="RefSeq" id="WP_020758767.1">
    <property type="nucleotide sequence ID" value="NZ_KE347970.1"/>
</dbReference>
<comment type="caution">
    <text evidence="10">The sequence shown here is derived from an EMBL/GenBank/DDBJ whole genome shotgun (WGS) entry which is preliminary data.</text>
</comment>
<keyword evidence="6 9" id="KW-1133">Transmembrane helix</keyword>
<protein>
    <submittedName>
        <fullName evidence="10">Putative integral membrane protein MviN</fullName>
    </submittedName>
</protein>
<evidence type="ECO:0000256" key="8">
    <source>
        <dbReference type="SAM" id="MobiDB-lite"/>
    </source>
</evidence>
<evidence type="ECO:0000313" key="11">
    <source>
        <dbReference type="Proteomes" id="UP000014601"/>
    </source>
</evidence>
<reference evidence="10 11" key="1">
    <citation type="submission" date="2013-06" db="EMBL/GenBank/DDBJ databases">
        <authorList>
            <person name="Weinstock G."/>
            <person name="Sodergren E."/>
            <person name="Lobos E.A."/>
            <person name="Fulton L."/>
            <person name="Fulton R."/>
            <person name="Courtney L."/>
            <person name="Fronick C."/>
            <person name="O'Laughlin M."/>
            <person name="Godfrey J."/>
            <person name="Wilson R.M."/>
            <person name="Miner T."/>
            <person name="Farmer C."/>
            <person name="Delehaunty K."/>
            <person name="Cordes M."/>
            <person name="Minx P."/>
            <person name="Tomlinson C."/>
            <person name="Chen J."/>
            <person name="Wollam A."/>
            <person name="Pepin K.H."/>
            <person name="Bhonagiri V."/>
            <person name="Zhang X."/>
            <person name="Warren W."/>
            <person name="Mitreva M."/>
            <person name="Mardis E.R."/>
            <person name="Wilson R.K."/>
        </authorList>
    </citation>
    <scope>NUCLEOTIDE SEQUENCE [LARGE SCALE GENOMIC DNA]</scope>
    <source>
        <strain evidence="10 11">JCP7719</strain>
    </source>
</reference>
<dbReference type="PANTHER" id="PTHR47019:SF1">
    <property type="entry name" value="LIPID II FLIPPASE MURJ"/>
    <property type="match status" value="1"/>
</dbReference>
<dbReference type="Proteomes" id="UP000014601">
    <property type="component" value="Unassembled WGS sequence"/>
</dbReference>
<gene>
    <name evidence="10" type="ORF">HMPREF1576_00172</name>
</gene>
<keyword evidence="4" id="KW-0133">Cell shape</keyword>
<evidence type="ECO:0000256" key="2">
    <source>
        <dbReference type="ARBA" id="ARBA00022475"/>
    </source>
</evidence>
<keyword evidence="5" id="KW-0573">Peptidoglycan synthesis</keyword>
<proteinExistence type="predicted"/>
<evidence type="ECO:0000256" key="4">
    <source>
        <dbReference type="ARBA" id="ARBA00022960"/>
    </source>
</evidence>
<accession>S4H6R1</accession>
<evidence type="ECO:0000256" key="6">
    <source>
        <dbReference type="ARBA" id="ARBA00022989"/>
    </source>
</evidence>
<dbReference type="HOGENOM" id="CLU_006797_3_0_11"/>
<feature type="transmembrane region" description="Helical" evidence="9">
    <location>
        <begin position="52"/>
        <end position="74"/>
    </location>
</feature>
<dbReference type="GO" id="GO:0008360">
    <property type="term" value="P:regulation of cell shape"/>
    <property type="evidence" value="ECO:0007669"/>
    <property type="project" value="UniProtKB-KW"/>
</dbReference>
<feature type="transmembrane region" description="Helical" evidence="9">
    <location>
        <begin position="401"/>
        <end position="424"/>
    </location>
</feature>
<dbReference type="PRINTS" id="PR01806">
    <property type="entry name" value="VIRFACTRMVIN"/>
</dbReference>
<feature type="transmembrane region" description="Helical" evidence="9">
    <location>
        <begin position="237"/>
        <end position="257"/>
    </location>
</feature>
<feature type="region of interest" description="Disordered" evidence="8">
    <location>
        <begin position="569"/>
        <end position="601"/>
    </location>
</feature>
<dbReference type="PANTHER" id="PTHR47019">
    <property type="entry name" value="LIPID II FLIPPASE MURJ"/>
    <property type="match status" value="1"/>
</dbReference>
<evidence type="ECO:0000313" key="10">
    <source>
        <dbReference type="EMBL" id="EPI51860.1"/>
    </source>
</evidence>